<evidence type="ECO:0000313" key="2">
    <source>
        <dbReference type="Proteomes" id="UP000063147"/>
    </source>
</evidence>
<accession>A0A0M3URV3</accession>
<organism evidence="1">
    <name type="scientific">Fusobacterium animalis</name>
    <dbReference type="NCBI Taxonomy" id="76859"/>
    <lineage>
        <taxon>Bacteria</taxon>
        <taxon>Fusobacteriati</taxon>
        <taxon>Fusobacteriota</taxon>
        <taxon>Fusobacteriia</taxon>
        <taxon>Fusobacteriales</taxon>
        <taxon>Fusobacteriaceae</taxon>
        <taxon>Fusobacterium</taxon>
    </lineage>
</organism>
<evidence type="ECO:0000313" key="1">
    <source>
        <dbReference type="EMBL" id="ALF17269.1"/>
    </source>
</evidence>
<dbReference type="Proteomes" id="UP000063147">
    <property type="component" value="Chromosome"/>
</dbReference>
<sequence length="94" mass="11065">MFVAAIFRNITDLMKKPLPFKEIEIVGNISLEMGIRDRLRAKYPFKTLLKIAGISKSVYFTILIKKILMRRIKMLLKKSKEFTMRIKEDMVIAE</sequence>
<dbReference type="EMBL" id="CP012713">
    <property type="protein sequence ID" value="ALF17269.1"/>
    <property type="molecule type" value="Genomic_DNA"/>
</dbReference>
<proteinExistence type="predicted"/>
<name>A0A0M3URV3_9FUSO</name>
<dbReference type="AlphaFoldDB" id="A0A0M3URV3"/>
<dbReference type="PATRIC" id="fig|76859.3.peg.668"/>
<gene>
    <name evidence="1" type="ORF">RN98_03410</name>
</gene>
<protein>
    <submittedName>
        <fullName evidence="1">Uncharacterized protein</fullName>
    </submittedName>
</protein>
<reference evidence="1 2" key="1">
    <citation type="submission" date="2015-09" db="EMBL/GenBank/DDBJ databases">
        <authorList>
            <person name="Jackson K.R."/>
            <person name="Lunt B.L."/>
            <person name="Fisher J.N.B."/>
            <person name="Gardner A.V."/>
            <person name="Bailey M.E."/>
            <person name="Deus L.M."/>
            <person name="Earl A.S."/>
            <person name="Gibby P.D."/>
            <person name="Hartmann K.A."/>
            <person name="Liu J.E."/>
            <person name="Manci A.M."/>
            <person name="Nielsen D.A."/>
            <person name="Solomon M.B."/>
            <person name="Breakwell D.P."/>
            <person name="Burnett S.H."/>
            <person name="Grose J.H."/>
        </authorList>
    </citation>
    <scope>NUCLEOTIDE SEQUENCE [LARGE SCALE GENOMIC DNA]</scope>
    <source>
        <strain evidence="1 2">KCOM 1279</strain>
    </source>
</reference>